<dbReference type="GO" id="GO:0016747">
    <property type="term" value="F:acyltransferase activity, transferring groups other than amino-acyl groups"/>
    <property type="evidence" value="ECO:0007669"/>
    <property type="project" value="InterPro"/>
</dbReference>
<evidence type="ECO:0000256" key="1">
    <source>
        <dbReference type="SAM" id="Phobius"/>
    </source>
</evidence>
<dbReference type="STRING" id="1299341.SAMN05444005_10176"/>
<feature type="transmembrane region" description="Helical" evidence="1">
    <location>
        <begin position="43"/>
        <end position="62"/>
    </location>
</feature>
<evidence type="ECO:0000259" key="2">
    <source>
        <dbReference type="Pfam" id="PF01757"/>
    </source>
</evidence>
<evidence type="ECO:0000313" key="3">
    <source>
        <dbReference type="EMBL" id="SEP54872.1"/>
    </source>
</evidence>
<keyword evidence="4" id="KW-1185">Reference proteome</keyword>
<protein>
    <submittedName>
        <fullName evidence="3">Peptidoglycan/LPS O-acetylase OafA/YrhL, contains acyltransferase and SGNH-hydrolase domains</fullName>
    </submittedName>
</protein>
<feature type="transmembrane region" description="Helical" evidence="1">
    <location>
        <begin position="275"/>
        <end position="293"/>
    </location>
</feature>
<feature type="transmembrane region" description="Helical" evidence="1">
    <location>
        <begin position="217"/>
        <end position="238"/>
    </location>
</feature>
<accession>A0A1H8YS45</accession>
<keyword evidence="1" id="KW-1133">Transmembrane helix</keyword>
<feature type="transmembrane region" description="Helical" evidence="1">
    <location>
        <begin position="244"/>
        <end position="263"/>
    </location>
</feature>
<keyword evidence="3" id="KW-0808">Transferase</keyword>
<dbReference type="PANTHER" id="PTHR23028:SF53">
    <property type="entry name" value="ACYL_TRANSF_3 DOMAIN-CONTAINING PROTEIN"/>
    <property type="match status" value="1"/>
</dbReference>
<reference evidence="3 4" key="1">
    <citation type="submission" date="2016-10" db="EMBL/GenBank/DDBJ databases">
        <authorList>
            <person name="de Groot N.N."/>
        </authorList>
    </citation>
    <scope>NUCLEOTIDE SEQUENCE [LARGE SCALE GENOMIC DNA]</scope>
    <source>
        <strain evidence="3 4">DSM 27078</strain>
    </source>
</reference>
<keyword evidence="1" id="KW-0472">Membrane</keyword>
<feature type="transmembrane region" description="Helical" evidence="1">
    <location>
        <begin position="185"/>
        <end position="205"/>
    </location>
</feature>
<dbReference type="InterPro" id="IPR050879">
    <property type="entry name" value="Acyltransferase_3"/>
</dbReference>
<feature type="transmembrane region" description="Helical" evidence="1">
    <location>
        <begin position="313"/>
        <end position="336"/>
    </location>
</feature>
<dbReference type="RefSeq" id="WP_091463546.1">
    <property type="nucleotide sequence ID" value="NZ_FOEI01000001.1"/>
</dbReference>
<proteinExistence type="predicted"/>
<dbReference type="GO" id="GO:0016020">
    <property type="term" value="C:membrane"/>
    <property type="evidence" value="ECO:0007669"/>
    <property type="project" value="TreeGrafter"/>
</dbReference>
<dbReference type="Proteomes" id="UP000198648">
    <property type="component" value="Unassembled WGS sequence"/>
</dbReference>
<organism evidence="3 4">
    <name type="scientific">Flavobacterium urocaniciphilum</name>
    <dbReference type="NCBI Taxonomy" id="1299341"/>
    <lineage>
        <taxon>Bacteria</taxon>
        <taxon>Pseudomonadati</taxon>
        <taxon>Bacteroidota</taxon>
        <taxon>Flavobacteriia</taxon>
        <taxon>Flavobacteriales</taxon>
        <taxon>Flavobacteriaceae</taxon>
        <taxon>Flavobacterium</taxon>
    </lineage>
</organism>
<dbReference type="GO" id="GO:0009103">
    <property type="term" value="P:lipopolysaccharide biosynthetic process"/>
    <property type="evidence" value="ECO:0007669"/>
    <property type="project" value="TreeGrafter"/>
</dbReference>
<sequence length="347" mass="40707">MKNYIIGLNGIRAIAVFFVIISHRFPENHILHSFPLGKYGVDIFFVLSGFLISRGLFFQINLKKNDLNSKVKILKNFFINRSLRIFPIYYLLLLFLYLTKGIIGNSFKENVSWYLLYGANYLNYLQNKWFGPLSHLWSLSVEEQFYILFPLLLVFVFRKRILLFLILLIIIGTFYPFFIDGIGGVLTLSCVNAFGIGGLFAYIEVYKKTHVFSFYKWTLFLSIPILFLIIVHNLYITIPFFPERLAISVIAIHIIALCYLKPNSFVVNKIFNNKFLNFVGVISYGVYLYHNIVPKYWNFILTKLNICSVNTQFSYIEFLFQTTFIIGLSYLSWIIIEKPILKLKKYN</sequence>
<feature type="transmembrane region" description="Helical" evidence="1">
    <location>
        <begin position="136"/>
        <end position="156"/>
    </location>
</feature>
<dbReference type="PANTHER" id="PTHR23028">
    <property type="entry name" value="ACETYLTRANSFERASE"/>
    <property type="match status" value="1"/>
</dbReference>
<dbReference type="GO" id="GO:0016787">
    <property type="term" value="F:hydrolase activity"/>
    <property type="evidence" value="ECO:0007669"/>
    <property type="project" value="UniProtKB-KW"/>
</dbReference>
<feature type="domain" description="Acyltransferase 3" evidence="2">
    <location>
        <begin position="6"/>
        <end position="333"/>
    </location>
</feature>
<gene>
    <name evidence="3" type="ORF">SAMN05444005_10176</name>
</gene>
<feature type="transmembrane region" description="Helical" evidence="1">
    <location>
        <begin position="5"/>
        <end position="23"/>
    </location>
</feature>
<keyword evidence="1" id="KW-0812">Transmembrane</keyword>
<dbReference type="EMBL" id="FOEI01000001">
    <property type="protein sequence ID" value="SEP54872.1"/>
    <property type="molecule type" value="Genomic_DNA"/>
</dbReference>
<feature type="transmembrane region" description="Helical" evidence="1">
    <location>
        <begin position="161"/>
        <end position="179"/>
    </location>
</feature>
<keyword evidence="3" id="KW-0012">Acyltransferase</keyword>
<dbReference type="Pfam" id="PF01757">
    <property type="entry name" value="Acyl_transf_3"/>
    <property type="match status" value="1"/>
</dbReference>
<dbReference type="AlphaFoldDB" id="A0A1H8YS45"/>
<name>A0A1H8YS45_9FLAO</name>
<evidence type="ECO:0000313" key="4">
    <source>
        <dbReference type="Proteomes" id="UP000198648"/>
    </source>
</evidence>
<dbReference type="InterPro" id="IPR002656">
    <property type="entry name" value="Acyl_transf_3_dom"/>
</dbReference>
<dbReference type="OrthoDB" id="290051at2"/>
<feature type="transmembrane region" description="Helical" evidence="1">
    <location>
        <begin position="83"/>
        <end position="103"/>
    </location>
</feature>
<keyword evidence="3" id="KW-0378">Hydrolase</keyword>